<dbReference type="KEGG" id="tva:4768637"/>
<dbReference type="Proteomes" id="UP000001542">
    <property type="component" value="Unassembled WGS sequence"/>
</dbReference>
<dbReference type="InParanoid" id="A2E9D8"/>
<dbReference type="PANTHER" id="PTHR24159">
    <property type="match status" value="1"/>
</dbReference>
<protein>
    <submittedName>
        <fullName evidence="1">Uncharacterized protein</fullName>
    </submittedName>
</protein>
<gene>
    <name evidence="1" type="ORF">TVAG_364260</name>
</gene>
<dbReference type="VEuPathDB" id="TrichDB:TVAG_364260"/>
<accession>A2E9D8</accession>
<dbReference type="SMR" id="A2E9D8"/>
<keyword evidence="2" id="KW-1185">Reference proteome</keyword>
<dbReference type="Pfam" id="PF12796">
    <property type="entry name" value="Ank_2"/>
    <property type="match status" value="1"/>
</dbReference>
<dbReference type="InterPro" id="IPR036770">
    <property type="entry name" value="Ankyrin_rpt-contain_sf"/>
</dbReference>
<dbReference type="InterPro" id="IPR002110">
    <property type="entry name" value="Ankyrin_rpt"/>
</dbReference>
<evidence type="ECO:0000313" key="2">
    <source>
        <dbReference type="Proteomes" id="UP000001542"/>
    </source>
</evidence>
<dbReference type="RefSeq" id="XP_001322925.1">
    <property type="nucleotide sequence ID" value="XM_001322890.1"/>
</dbReference>
<dbReference type="VEuPathDB" id="TrichDB:TVAGG3_0000740"/>
<dbReference type="PANTHER" id="PTHR24159:SF5">
    <property type="entry name" value="ANK_REP_REGION DOMAIN-CONTAINING PROTEIN"/>
    <property type="match status" value="1"/>
</dbReference>
<dbReference type="SUPFAM" id="SSF48403">
    <property type="entry name" value="Ankyrin repeat"/>
    <property type="match status" value="1"/>
</dbReference>
<proteinExistence type="predicted"/>
<reference evidence="1" key="2">
    <citation type="journal article" date="2007" name="Science">
        <title>Draft genome sequence of the sexually transmitted pathogen Trichomonas vaginalis.</title>
        <authorList>
            <person name="Carlton J.M."/>
            <person name="Hirt R.P."/>
            <person name="Silva J.C."/>
            <person name="Delcher A.L."/>
            <person name="Schatz M."/>
            <person name="Zhao Q."/>
            <person name="Wortman J.R."/>
            <person name="Bidwell S.L."/>
            <person name="Alsmark U.C.M."/>
            <person name="Besteiro S."/>
            <person name="Sicheritz-Ponten T."/>
            <person name="Noel C.J."/>
            <person name="Dacks J.B."/>
            <person name="Foster P.G."/>
            <person name="Simillion C."/>
            <person name="Van de Peer Y."/>
            <person name="Miranda-Saavedra D."/>
            <person name="Barton G.J."/>
            <person name="Westrop G.D."/>
            <person name="Mueller S."/>
            <person name="Dessi D."/>
            <person name="Fiori P.L."/>
            <person name="Ren Q."/>
            <person name="Paulsen I."/>
            <person name="Zhang H."/>
            <person name="Bastida-Corcuera F.D."/>
            <person name="Simoes-Barbosa A."/>
            <person name="Brown M.T."/>
            <person name="Hayes R.D."/>
            <person name="Mukherjee M."/>
            <person name="Okumura C.Y."/>
            <person name="Schneider R."/>
            <person name="Smith A.J."/>
            <person name="Vanacova S."/>
            <person name="Villalvazo M."/>
            <person name="Haas B.J."/>
            <person name="Pertea M."/>
            <person name="Feldblyum T.V."/>
            <person name="Utterback T.R."/>
            <person name="Shu C.L."/>
            <person name="Osoegawa K."/>
            <person name="de Jong P.J."/>
            <person name="Hrdy I."/>
            <person name="Horvathova L."/>
            <person name="Zubacova Z."/>
            <person name="Dolezal P."/>
            <person name="Malik S.B."/>
            <person name="Logsdon J.M. Jr."/>
            <person name="Henze K."/>
            <person name="Gupta A."/>
            <person name="Wang C.C."/>
            <person name="Dunne R.L."/>
            <person name="Upcroft J.A."/>
            <person name="Upcroft P."/>
            <person name="White O."/>
            <person name="Salzberg S.L."/>
            <person name="Tang P."/>
            <person name="Chiu C.-H."/>
            <person name="Lee Y.-S."/>
            <person name="Embley T.M."/>
            <person name="Coombs G.H."/>
            <person name="Mottram J.C."/>
            <person name="Tachezy J."/>
            <person name="Fraser-Liggett C.M."/>
            <person name="Johnson P.J."/>
        </authorList>
    </citation>
    <scope>NUCLEOTIDE SEQUENCE [LARGE SCALE GENOMIC DNA]</scope>
    <source>
        <strain evidence="1">G3</strain>
    </source>
</reference>
<dbReference type="AlphaFoldDB" id="A2E9D8"/>
<evidence type="ECO:0000313" key="1">
    <source>
        <dbReference type="EMBL" id="EAY10702.1"/>
    </source>
</evidence>
<organism evidence="1 2">
    <name type="scientific">Trichomonas vaginalis (strain ATCC PRA-98 / G3)</name>
    <dbReference type="NCBI Taxonomy" id="412133"/>
    <lineage>
        <taxon>Eukaryota</taxon>
        <taxon>Metamonada</taxon>
        <taxon>Parabasalia</taxon>
        <taxon>Trichomonadida</taxon>
        <taxon>Trichomonadidae</taxon>
        <taxon>Trichomonas</taxon>
    </lineage>
</organism>
<reference evidence="1" key="1">
    <citation type="submission" date="2006-10" db="EMBL/GenBank/DDBJ databases">
        <authorList>
            <person name="Amadeo P."/>
            <person name="Zhao Q."/>
            <person name="Wortman J."/>
            <person name="Fraser-Liggett C."/>
            <person name="Carlton J."/>
        </authorList>
    </citation>
    <scope>NUCLEOTIDE SEQUENCE</scope>
    <source>
        <strain evidence="1">G3</strain>
    </source>
</reference>
<dbReference type="Gene3D" id="1.25.40.20">
    <property type="entry name" value="Ankyrin repeat-containing domain"/>
    <property type="match status" value="1"/>
</dbReference>
<name>A2E9D8_TRIV3</name>
<dbReference type="EMBL" id="DS113333">
    <property type="protein sequence ID" value="EAY10702.1"/>
    <property type="molecule type" value="Genomic_DNA"/>
</dbReference>
<sequence length="424" mass="48459">MVSLSEIPPLHREGVEAMKIQEWFSDLNETNIERTVNLIFASQYSKQRDLAPILVNELIKIVPLRSDLTALVQMLKLLKSRQAQTNAIGTIFSTIMMSSLALEIEYDIHGIVPYLFFLKKLITEKVIEIWDLVVQIKRFIRNKPNFQFLCFCYFAPEILVSDKEYYAELKANALKDKVTEPILTQYQEGWAGLEANNFKILKELTEFGFTKSSAEYLIATDNVKALDEYLKSNKLDFTYRIPENAFTPVQFIQWSPQVAEYAAFYGSVECVKLMLSRGANSTTLSAYAVAGGSQKMIDFVTKSGISFKGTLRLATYYRRIELYNYILPRIKKEQLAKEVNYAMVRAAESNDIRLFRQTLTDGGRINFYDENKESPLLIAAKKGNAELVKYILTFPNVKTDAANCWGKTAAELAPRTMEQLFAKK</sequence>